<reference evidence="1" key="1">
    <citation type="journal article" date="2021" name="Genome Biol. Evol.">
        <title>The assembled and annotated genome of the fairy-ring fungus Marasmius oreades.</title>
        <authorList>
            <person name="Hiltunen M."/>
            <person name="Ament-Velasquez S.L."/>
            <person name="Johannesson H."/>
        </authorList>
    </citation>
    <scope>NUCLEOTIDE SEQUENCE</scope>
    <source>
        <strain evidence="1">03SP1</strain>
    </source>
</reference>
<organism evidence="1 2">
    <name type="scientific">Marasmius oreades</name>
    <name type="common">fairy-ring Marasmius</name>
    <dbReference type="NCBI Taxonomy" id="181124"/>
    <lineage>
        <taxon>Eukaryota</taxon>
        <taxon>Fungi</taxon>
        <taxon>Dikarya</taxon>
        <taxon>Basidiomycota</taxon>
        <taxon>Agaricomycotina</taxon>
        <taxon>Agaricomycetes</taxon>
        <taxon>Agaricomycetidae</taxon>
        <taxon>Agaricales</taxon>
        <taxon>Marasmiineae</taxon>
        <taxon>Marasmiaceae</taxon>
        <taxon>Marasmius</taxon>
    </lineage>
</organism>
<dbReference type="Proteomes" id="UP001049176">
    <property type="component" value="Chromosome 6"/>
</dbReference>
<dbReference type="EMBL" id="CM032186">
    <property type="protein sequence ID" value="KAG7090638.1"/>
    <property type="molecule type" value="Genomic_DNA"/>
</dbReference>
<dbReference type="GeneID" id="66078816"/>
<dbReference type="KEGG" id="more:E1B28_009740"/>
<keyword evidence="2" id="KW-1185">Reference proteome</keyword>
<proteinExistence type="predicted"/>
<comment type="caution">
    <text evidence="1">The sequence shown here is derived from an EMBL/GenBank/DDBJ whole genome shotgun (WGS) entry which is preliminary data.</text>
</comment>
<sequence>MEMLFPVAWLDKISSSDSRRRTNRQVQTEDELRRELTTHKQKFIGTILQSCAALTHYMSREVLKSLAPQFLELSLYVETMI</sequence>
<gene>
    <name evidence="1" type="ORF">E1B28_009740</name>
</gene>
<dbReference type="AlphaFoldDB" id="A0A9P7RWB4"/>
<name>A0A9P7RWB4_9AGAR</name>
<dbReference type="RefSeq" id="XP_043007108.1">
    <property type="nucleotide sequence ID" value="XM_043154653.1"/>
</dbReference>
<protein>
    <submittedName>
        <fullName evidence="1">Uncharacterized protein</fullName>
    </submittedName>
</protein>
<accession>A0A9P7RWB4</accession>
<evidence type="ECO:0000313" key="2">
    <source>
        <dbReference type="Proteomes" id="UP001049176"/>
    </source>
</evidence>
<evidence type="ECO:0000313" key="1">
    <source>
        <dbReference type="EMBL" id="KAG7090638.1"/>
    </source>
</evidence>